<evidence type="ECO:0000313" key="1">
    <source>
        <dbReference type="EMBL" id="WNH03472.1"/>
    </source>
</evidence>
<sequence length="49" mass="5535">MSRYIRLIANGVKSGTVGGKCHPKAYTQTVRAGNKLERRHEDEFWMNGA</sequence>
<organism evidence="1 2">
    <name type="scientific">Xenorhabdus griffiniae</name>
    <dbReference type="NCBI Taxonomy" id="351672"/>
    <lineage>
        <taxon>Bacteria</taxon>
        <taxon>Pseudomonadati</taxon>
        <taxon>Pseudomonadota</taxon>
        <taxon>Gammaproteobacteria</taxon>
        <taxon>Enterobacterales</taxon>
        <taxon>Morganellaceae</taxon>
        <taxon>Xenorhabdus</taxon>
    </lineage>
</organism>
<dbReference type="GeneID" id="88855341"/>
<evidence type="ECO:0000313" key="2">
    <source>
        <dbReference type="Proteomes" id="UP001300348"/>
    </source>
</evidence>
<gene>
    <name evidence="1" type="ORF">QL112_007250</name>
</gene>
<accession>A0ABY9XLY3</accession>
<dbReference type="RefSeq" id="WP_223281906.1">
    <property type="nucleotide sequence ID" value="NZ_CAWPOC010000152.1"/>
</dbReference>
<dbReference type="Proteomes" id="UP001300348">
    <property type="component" value="Chromosome"/>
</dbReference>
<protein>
    <submittedName>
        <fullName evidence="1">DUF4150 domain-containing protein</fullName>
    </submittedName>
</protein>
<reference evidence="1 2" key="1">
    <citation type="journal article" date="2023" name="Access Microbiol">
        <title>The genome of a steinernematid-associated Pseudomonas piscis bacterium encodes the biosynthesis of insect toxins.</title>
        <authorList>
            <person name="Awori R.M."/>
            <person name="Hendre P."/>
            <person name="Amugune N.O."/>
        </authorList>
    </citation>
    <scope>NUCLEOTIDE SEQUENCE [LARGE SCALE GENOMIC DNA]</scope>
    <source>
        <strain evidence="1 2">97</strain>
    </source>
</reference>
<name>A0ABY9XLY3_9GAMM</name>
<dbReference type="EMBL" id="CP133647">
    <property type="protein sequence ID" value="WNH03472.1"/>
    <property type="molecule type" value="Genomic_DNA"/>
</dbReference>
<proteinExistence type="predicted"/>
<keyword evidence="2" id="KW-1185">Reference proteome</keyword>